<dbReference type="Gene3D" id="1.10.10.60">
    <property type="entry name" value="Homeodomain-like"/>
    <property type="match status" value="1"/>
</dbReference>
<evidence type="ECO:0000256" key="3">
    <source>
        <dbReference type="ARBA" id="ARBA00023163"/>
    </source>
</evidence>
<dbReference type="PANTHER" id="PTHR43280">
    <property type="entry name" value="ARAC-FAMILY TRANSCRIPTIONAL REGULATOR"/>
    <property type="match status" value="1"/>
</dbReference>
<accession>A0ABS8ALA7</accession>
<evidence type="ECO:0000256" key="2">
    <source>
        <dbReference type="ARBA" id="ARBA00023125"/>
    </source>
</evidence>
<dbReference type="SMART" id="SM00342">
    <property type="entry name" value="HTH_ARAC"/>
    <property type="match status" value="1"/>
</dbReference>
<reference evidence="5" key="1">
    <citation type="submission" date="2021-10" db="EMBL/GenBank/DDBJ databases">
        <authorList>
            <person name="Dean J.D."/>
            <person name="Kim M.K."/>
            <person name="Newey C.N."/>
            <person name="Stoker T.S."/>
            <person name="Thompson D.W."/>
            <person name="Grose J.H."/>
        </authorList>
    </citation>
    <scope>NUCLEOTIDE SEQUENCE</scope>
    <source>
        <strain evidence="5">BT178</strain>
    </source>
</reference>
<evidence type="ECO:0000313" key="5">
    <source>
        <dbReference type="EMBL" id="MCB2406985.1"/>
    </source>
</evidence>
<dbReference type="InterPro" id="IPR018060">
    <property type="entry name" value="HTH_AraC"/>
</dbReference>
<evidence type="ECO:0000256" key="1">
    <source>
        <dbReference type="ARBA" id="ARBA00023015"/>
    </source>
</evidence>
<proteinExistence type="predicted"/>
<keyword evidence="1" id="KW-0805">Transcription regulation</keyword>
<dbReference type="RefSeq" id="WP_226173734.1">
    <property type="nucleotide sequence ID" value="NZ_JAJADR010000001.1"/>
</dbReference>
<organism evidence="5 6">
    <name type="scientific">Hymenobacter lucidus</name>
    <dbReference type="NCBI Taxonomy" id="2880930"/>
    <lineage>
        <taxon>Bacteria</taxon>
        <taxon>Pseudomonadati</taxon>
        <taxon>Bacteroidota</taxon>
        <taxon>Cytophagia</taxon>
        <taxon>Cytophagales</taxon>
        <taxon>Hymenobacteraceae</taxon>
        <taxon>Hymenobacter</taxon>
    </lineage>
</organism>
<comment type="caution">
    <text evidence="5">The sequence shown here is derived from an EMBL/GenBank/DDBJ whole genome shotgun (WGS) entry which is preliminary data.</text>
</comment>
<keyword evidence="3" id="KW-0804">Transcription</keyword>
<evidence type="ECO:0000313" key="6">
    <source>
        <dbReference type="Proteomes" id="UP001165296"/>
    </source>
</evidence>
<dbReference type="EMBL" id="JAJADR010000001">
    <property type="protein sequence ID" value="MCB2406985.1"/>
    <property type="molecule type" value="Genomic_DNA"/>
</dbReference>
<feature type="domain" description="HTH araC/xylS-type" evidence="4">
    <location>
        <begin position="1"/>
        <end position="76"/>
    </location>
</feature>
<dbReference type="Proteomes" id="UP001165296">
    <property type="component" value="Unassembled WGS sequence"/>
</dbReference>
<dbReference type="SUPFAM" id="SSF46689">
    <property type="entry name" value="Homeodomain-like"/>
    <property type="match status" value="1"/>
</dbReference>
<evidence type="ECO:0000259" key="4">
    <source>
        <dbReference type="PROSITE" id="PS01124"/>
    </source>
</evidence>
<dbReference type="PANTHER" id="PTHR43280:SF32">
    <property type="entry name" value="TRANSCRIPTIONAL REGULATORY PROTEIN"/>
    <property type="match status" value="1"/>
</dbReference>
<dbReference type="Pfam" id="PF12833">
    <property type="entry name" value="HTH_18"/>
    <property type="match status" value="1"/>
</dbReference>
<protein>
    <submittedName>
        <fullName evidence="5">Helix-turn-helix domain-containing protein</fullName>
    </submittedName>
</protein>
<gene>
    <name evidence="5" type="ORF">LGH74_03270</name>
</gene>
<dbReference type="InterPro" id="IPR009057">
    <property type="entry name" value="Homeodomain-like_sf"/>
</dbReference>
<name>A0ABS8ALA7_9BACT</name>
<keyword evidence="2" id="KW-0238">DNA-binding</keyword>
<dbReference type="PROSITE" id="PS01124">
    <property type="entry name" value="HTH_ARAC_FAMILY_2"/>
    <property type="match status" value="1"/>
</dbReference>
<sequence length="77" mass="8695">MTVDVNRLNRAVKEVTGKPTTAHSAERLTSEAKLLLHHTHWSVGNIADRFGFEYDTCFHRSFKQHTGTTPLGFRQAA</sequence>
<keyword evidence="6" id="KW-1185">Reference proteome</keyword>